<dbReference type="Proteomes" id="UP000315215">
    <property type="component" value="Chromosome"/>
</dbReference>
<dbReference type="AlphaFoldDB" id="A0A516KJ14"/>
<keyword evidence="3" id="KW-1185">Reference proteome</keyword>
<dbReference type="Gene3D" id="3.30.420.40">
    <property type="match status" value="2"/>
</dbReference>
<evidence type="ECO:0000313" key="3">
    <source>
        <dbReference type="Proteomes" id="UP000315215"/>
    </source>
</evidence>
<dbReference type="PANTHER" id="PTHR43190">
    <property type="entry name" value="N-ACETYL-D-GLUCOSAMINE KINASE"/>
    <property type="match status" value="1"/>
</dbReference>
<proteinExistence type="predicted"/>
<dbReference type="KEGG" id="aqt:FN924_15065"/>
<protein>
    <recommendedName>
        <fullName evidence="1">ATPase BadF/BadG/BcrA/BcrD type domain-containing protein</fullName>
    </recommendedName>
</protein>
<dbReference type="EMBL" id="CP041666">
    <property type="protein sequence ID" value="QDP41385.1"/>
    <property type="molecule type" value="Genomic_DNA"/>
</dbReference>
<evidence type="ECO:0000313" key="2">
    <source>
        <dbReference type="EMBL" id="QDP41385.1"/>
    </source>
</evidence>
<dbReference type="InterPro" id="IPR052519">
    <property type="entry name" value="Euk-type_GlcNAc_Kinase"/>
</dbReference>
<evidence type="ECO:0000259" key="1">
    <source>
        <dbReference type="Pfam" id="PF01869"/>
    </source>
</evidence>
<dbReference type="Pfam" id="PF01869">
    <property type="entry name" value="BcrAD_BadFG"/>
    <property type="match status" value="1"/>
</dbReference>
<name>A0A516KJ14_9BACI</name>
<gene>
    <name evidence="2" type="ORF">FN924_15065</name>
</gene>
<sequence>MTVPLNKELYIGIDGGGTKTQCVVGNSYGDILAFVEVGSTNIKSNPPAFIESQIHLLLKQVMEQIDITPECIKGIFVSTAGGDRREDVARWKQWMTSFHEQLTCPILVSNDAVSALKSGTASSSGTVLIAGTGSIVYAVPEEAAPPIRVGGWGYLFGDEGSGFAIGREALRSIMKAYDGRGEKTELTETIMEFLHLQHPSGFVTAIYESTSPRQTVASLARPVLKLASTGDPVAVQLVGKEIEGLLDLLRASVRHHSALLHDPLVLTGGLFQSSYFKQRFVQAIEQNNLHKELIFPTFPPVVGAYLYMLEKSGHPNIRERVGRSWLENIGIEATNGG</sequence>
<dbReference type="InterPro" id="IPR002731">
    <property type="entry name" value="ATPase_BadF"/>
</dbReference>
<dbReference type="PANTHER" id="PTHR43190:SF3">
    <property type="entry name" value="N-ACETYL-D-GLUCOSAMINE KINASE"/>
    <property type="match status" value="1"/>
</dbReference>
<reference evidence="2 3" key="1">
    <citation type="submission" date="2019-07" db="EMBL/GenBank/DDBJ databases">
        <authorList>
            <person name="Li J."/>
        </authorList>
    </citation>
    <scope>NUCLEOTIDE SEQUENCE [LARGE SCALE GENOMIC DNA]</scope>
    <source>
        <strain evidence="2 3">TKL69</strain>
    </source>
</reference>
<dbReference type="InterPro" id="IPR043129">
    <property type="entry name" value="ATPase_NBD"/>
</dbReference>
<accession>A0A516KJ14</accession>
<dbReference type="CDD" id="cd24007">
    <property type="entry name" value="ASKHA_NBD_eukNAGK-like"/>
    <property type="match status" value="1"/>
</dbReference>
<dbReference type="SUPFAM" id="SSF53067">
    <property type="entry name" value="Actin-like ATPase domain"/>
    <property type="match status" value="2"/>
</dbReference>
<organism evidence="2 3">
    <name type="scientific">Radiobacillus deserti</name>
    <dbReference type="NCBI Taxonomy" id="2594883"/>
    <lineage>
        <taxon>Bacteria</taxon>
        <taxon>Bacillati</taxon>
        <taxon>Bacillota</taxon>
        <taxon>Bacilli</taxon>
        <taxon>Bacillales</taxon>
        <taxon>Bacillaceae</taxon>
        <taxon>Radiobacillus</taxon>
    </lineage>
</organism>
<feature type="domain" description="ATPase BadF/BadG/BcrA/BcrD type" evidence="1">
    <location>
        <begin position="11"/>
        <end position="307"/>
    </location>
</feature>